<dbReference type="Proteomes" id="UP000294855">
    <property type="component" value="Unassembled WGS sequence"/>
</dbReference>
<dbReference type="RefSeq" id="WP_133516664.1">
    <property type="nucleotide sequence ID" value="NZ_JAHDUW010000001.1"/>
</dbReference>
<name>A0A484F6R6_9EURY</name>
<dbReference type="EMBL" id="SNYS01000005">
    <property type="protein sequence ID" value="TDQ71082.1"/>
    <property type="molecule type" value="Genomic_DNA"/>
</dbReference>
<proteinExistence type="predicted"/>
<gene>
    <name evidence="2" type="ORF">C7391_0181</name>
</gene>
<evidence type="ECO:0000313" key="3">
    <source>
        <dbReference type="Proteomes" id="UP000294855"/>
    </source>
</evidence>
<evidence type="ECO:0000313" key="2">
    <source>
        <dbReference type="EMBL" id="TDQ71082.1"/>
    </source>
</evidence>
<accession>A0A484F6R6</accession>
<sequence length="195" mass="22931">MTESPEKNEKLVFIFDVESQLESKISLFFKRSITPSKIECPLYRLTHSAKGLKPEVAEYMTNFGLEYETLYRDEFIKKYEGFEIFGTFKIADATYPSVYIVIGSEREERQVYELIAARYFSKCESLSCFSRVLKRKYSQFKELGPAEFKKINSPGYKPENDSDELDEKEEKKQKIETAHQKIVDMENEMKKKQAE</sequence>
<reference evidence="2 3" key="1">
    <citation type="submission" date="2019-03" db="EMBL/GenBank/DDBJ databases">
        <title>Genomic Encyclopedia of Type Strains, Phase IV (KMG-IV): sequencing the most valuable type-strain genomes for metagenomic binning, comparative biology and taxonomic classification.</title>
        <authorList>
            <person name="Goeker M."/>
        </authorList>
    </citation>
    <scope>NUCLEOTIDE SEQUENCE [LARGE SCALE GENOMIC DNA]</scope>
    <source>
        <strain evidence="2 3">DSM 13328</strain>
    </source>
</reference>
<feature type="region of interest" description="Disordered" evidence="1">
    <location>
        <begin position="151"/>
        <end position="195"/>
    </location>
</feature>
<dbReference type="AlphaFoldDB" id="A0A484F6R6"/>
<evidence type="ECO:0000256" key="1">
    <source>
        <dbReference type="SAM" id="MobiDB-lite"/>
    </source>
</evidence>
<organism evidence="2 3">
    <name type="scientific">Methanimicrococcus blatticola</name>
    <dbReference type="NCBI Taxonomy" id="91560"/>
    <lineage>
        <taxon>Archaea</taxon>
        <taxon>Methanobacteriati</taxon>
        <taxon>Methanobacteriota</taxon>
        <taxon>Stenosarchaea group</taxon>
        <taxon>Methanomicrobia</taxon>
        <taxon>Methanosarcinales</taxon>
        <taxon>Methanosarcinaceae</taxon>
        <taxon>Methanimicrococcus</taxon>
    </lineage>
</organism>
<keyword evidence="3" id="KW-1185">Reference proteome</keyword>
<feature type="compositionally biased region" description="Basic and acidic residues" evidence="1">
    <location>
        <begin position="168"/>
        <end position="195"/>
    </location>
</feature>
<comment type="caution">
    <text evidence="2">The sequence shown here is derived from an EMBL/GenBank/DDBJ whole genome shotgun (WGS) entry which is preliminary data.</text>
</comment>
<protein>
    <submittedName>
        <fullName evidence="2">Uncharacterized protein</fullName>
    </submittedName>
</protein>